<evidence type="ECO:0000313" key="10">
    <source>
        <dbReference type="EMBL" id="KIJ22689.1"/>
    </source>
</evidence>
<dbReference type="GO" id="GO:0005737">
    <property type="term" value="C:cytoplasm"/>
    <property type="evidence" value="ECO:0007669"/>
    <property type="project" value="TreeGrafter"/>
</dbReference>
<keyword evidence="4" id="KW-0547">Nucleotide-binding</keyword>
<dbReference type="PANTHER" id="PTHR47634:SF9">
    <property type="entry name" value="PROTEIN KINASE DOMAIN-CONTAINING PROTEIN-RELATED"/>
    <property type="match status" value="1"/>
</dbReference>
<feature type="domain" description="Protein kinase" evidence="9">
    <location>
        <begin position="156"/>
        <end position="360"/>
    </location>
</feature>
<dbReference type="GO" id="GO:0004674">
    <property type="term" value="F:protein serine/threonine kinase activity"/>
    <property type="evidence" value="ECO:0007669"/>
    <property type="project" value="UniProtKB-KW"/>
</dbReference>
<name>A0A0C9TLD7_SPHS4</name>
<evidence type="ECO:0000313" key="11">
    <source>
        <dbReference type="Proteomes" id="UP000054279"/>
    </source>
</evidence>
<dbReference type="Gene3D" id="1.10.510.10">
    <property type="entry name" value="Transferase(Phosphotransferase) domain 1"/>
    <property type="match status" value="2"/>
</dbReference>
<evidence type="ECO:0000256" key="2">
    <source>
        <dbReference type="ARBA" id="ARBA00022527"/>
    </source>
</evidence>
<evidence type="ECO:0000259" key="9">
    <source>
        <dbReference type="SMART" id="SM00220"/>
    </source>
</evidence>
<evidence type="ECO:0000256" key="7">
    <source>
        <dbReference type="ARBA" id="ARBA00047899"/>
    </source>
</evidence>
<evidence type="ECO:0000256" key="4">
    <source>
        <dbReference type="ARBA" id="ARBA00022741"/>
    </source>
</evidence>
<accession>A0A0C9TLD7</accession>
<evidence type="ECO:0000256" key="8">
    <source>
        <dbReference type="ARBA" id="ARBA00048679"/>
    </source>
</evidence>
<dbReference type="OrthoDB" id="5979581at2759"/>
<keyword evidence="6" id="KW-0067">ATP-binding</keyword>
<evidence type="ECO:0000256" key="3">
    <source>
        <dbReference type="ARBA" id="ARBA00022679"/>
    </source>
</evidence>
<keyword evidence="11" id="KW-1185">Reference proteome</keyword>
<proteinExistence type="predicted"/>
<dbReference type="Gene3D" id="3.30.200.20">
    <property type="entry name" value="Phosphorylase Kinase, domain 1"/>
    <property type="match status" value="1"/>
</dbReference>
<dbReference type="GO" id="GO:0050684">
    <property type="term" value="P:regulation of mRNA processing"/>
    <property type="evidence" value="ECO:0007669"/>
    <property type="project" value="TreeGrafter"/>
</dbReference>
<gene>
    <name evidence="10" type="ORF">M422DRAFT_276846</name>
</gene>
<dbReference type="GO" id="GO:0000245">
    <property type="term" value="P:spliceosomal complex assembly"/>
    <property type="evidence" value="ECO:0007669"/>
    <property type="project" value="TreeGrafter"/>
</dbReference>
<evidence type="ECO:0000256" key="1">
    <source>
        <dbReference type="ARBA" id="ARBA00012513"/>
    </source>
</evidence>
<reference evidence="10 11" key="1">
    <citation type="submission" date="2014-06" db="EMBL/GenBank/DDBJ databases">
        <title>Evolutionary Origins and Diversification of the Mycorrhizal Mutualists.</title>
        <authorList>
            <consortium name="DOE Joint Genome Institute"/>
            <consortium name="Mycorrhizal Genomics Consortium"/>
            <person name="Kohler A."/>
            <person name="Kuo A."/>
            <person name="Nagy L.G."/>
            <person name="Floudas D."/>
            <person name="Copeland A."/>
            <person name="Barry K.W."/>
            <person name="Cichocki N."/>
            <person name="Veneault-Fourrey C."/>
            <person name="LaButti K."/>
            <person name="Lindquist E.A."/>
            <person name="Lipzen A."/>
            <person name="Lundell T."/>
            <person name="Morin E."/>
            <person name="Murat C."/>
            <person name="Riley R."/>
            <person name="Ohm R."/>
            <person name="Sun H."/>
            <person name="Tunlid A."/>
            <person name="Henrissat B."/>
            <person name="Grigoriev I.V."/>
            <person name="Hibbett D.S."/>
            <person name="Martin F."/>
        </authorList>
    </citation>
    <scope>NUCLEOTIDE SEQUENCE [LARGE SCALE GENOMIC DNA]</scope>
    <source>
        <strain evidence="10 11">SS14</strain>
    </source>
</reference>
<sequence>MTMLFDLTLPCIAHYAGKLLIKPHCVAPACSPEFAFARFITKIDNFPIEPSADIWAFGTAPFHIVSGYPLFNTHTGLPYVMVKMAGYVPSTWKNWYDNLSYPPDLFPGAADNCGSGGSPVSIASTPTLPMLTPDDFYFQSKGMEDIIRYVPGGYHPIILEDILDGQYRIMTDESEAFVVVKVTTAESDVVHEVSMLRAVSSLHISTILDHFTLSGPNGTHSVLITDVVAPFLSVLSSTRFSRWRKSAAYGLAQAVMDLHTEGIVHADLRLGNVGLTIPQLAIKTHGACKTSRHTTLTLFYLYVLPTRPRPYLLTSLREMARVNCGDDNDADGLISLMRKVFVLDPEERITAEQVVGNPWFADVDTLELPA</sequence>
<dbReference type="AlphaFoldDB" id="A0A0C9TLD7"/>
<dbReference type="PANTHER" id="PTHR47634">
    <property type="entry name" value="PROTEIN KINASE DOMAIN-CONTAINING PROTEIN-RELATED"/>
    <property type="match status" value="1"/>
</dbReference>
<dbReference type="SUPFAM" id="SSF56112">
    <property type="entry name" value="Protein kinase-like (PK-like)"/>
    <property type="match status" value="1"/>
</dbReference>
<dbReference type="HOGENOM" id="CLU_748364_0_0_1"/>
<dbReference type="InterPro" id="IPR011009">
    <property type="entry name" value="Kinase-like_dom_sf"/>
</dbReference>
<comment type="catalytic activity">
    <reaction evidence="7">
        <text>L-threonyl-[protein] + ATP = O-phospho-L-threonyl-[protein] + ADP + H(+)</text>
        <dbReference type="Rhea" id="RHEA:46608"/>
        <dbReference type="Rhea" id="RHEA-COMP:11060"/>
        <dbReference type="Rhea" id="RHEA-COMP:11605"/>
        <dbReference type="ChEBI" id="CHEBI:15378"/>
        <dbReference type="ChEBI" id="CHEBI:30013"/>
        <dbReference type="ChEBI" id="CHEBI:30616"/>
        <dbReference type="ChEBI" id="CHEBI:61977"/>
        <dbReference type="ChEBI" id="CHEBI:456216"/>
        <dbReference type="EC" id="2.7.11.1"/>
    </reaction>
</comment>
<dbReference type="SMART" id="SM00220">
    <property type="entry name" value="S_TKc"/>
    <property type="match status" value="1"/>
</dbReference>
<organism evidence="10 11">
    <name type="scientific">Sphaerobolus stellatus (strain SS14)</name>
    <dbReference type="NCBI Taxonomy" id="990650"/>
    <lineage>
        <taxon>Eukaryota</taxon>
        <taxon>Fungi</taxon>
        <taxon>Dikarya</taxon>
        <taxon>Basidiomycota</taxon>
        <taxon>Agaricomycotina</taxon>
        <taxon>Agaricomycetes</taxon>
        <taxon>Phallomycetidae</taxon>
        <taxon>Geastrales</taxon>
        <taxon>Sphaerobolaceae</taxon>
        <taxon>Sphaerobolus</taxon>
    </lineage>
</organism>
<keyword evidence="2" id="KW-0723">Serine/threonine-protein kinase</keyword>
<comment type="catalytic activity">
    <reaction evidence="8">
        <text>L-seryl-[protein] + ATP = O-phospho-L-seryl-[protein] + ADP + H(+)</text>
        <dbReference type="Rhea" id="RHEA:17989"/>
        <dbReference type="Rhea" id="RHEA-COMP:9863"/>
        <dbReference type="Rhea" id="RHEA-COMP:11604"/>
        <dbReference type="ChEBI" id="CHEBI:15378"/>
        <dbReference type="ChEBI" id="CHEBI:29999"/>
        <dbReference type="ChEBI" id="CHEBI:30616"/>
        <dbReference type="ChEBI" id="CHEBI:83421"/>
        <dbReference type="ChEBI" id="CHEBI:456216"/>
        <dbReference type="EC" id="2.7.11.1"/>
    </reaction>
</comment>
<dbReference type="EC" id="2.7.11.1" evidence="1"/>
<dbReference type="InterPro" id="IPR051334">
    <property type="entry name" value="SRPK"/>
</dbReference>
<dbReference type="GO" id="GO:0005524">
    <property type="term" value="F:ATP binding"/>
    <property type="evidence" value="ECO:0007669"/>
    <property type="project" value="UniProtKB-KW"/>
</dbReference>
<dbReference type="Proteomes" id="UP000054279">
    <property type="component" value="Unassembled WGS sequence"/>
</dbReference>
<dbReference type="EMBL" id="KN838009">
    <property type="protein sequence ID" value="KIJ22689.1"/>
    <property type="molecule type" value="Genomic_DNA"/>
</dbReference>
<keyword evidence="3" id="KW-0808">Transferase</keyword>
<protein>
    <recommendedName>
        <fullName evidence="1">non-specific serine/threonine protein kinase</fullName>
        <ecNumber evidence="1">2.7.11.1</ecNumber>
    </recommendedName>
</protein>
<keyword evidence="5" id="KW-0418">Kinase</keyword>
<dbReference type="InterPro" id="IPR000719">
    <property type="entry name" value="Prot_kinase_dom"/>
</dbReference>
<dbReference type="GO" id="GO:0005634">
    <property type="term" value="C:nucleus"/>
    <property type="evidence" value="ECO:0007669"/>
    <property type="project" value="TreeGrafter"/>
</dbReference>
<evidence type="ECO:0000256" key="6">
    <source>
        <dbReference type="ARBA" id="ARBA00022840"/>
    </source>
</evidence>
<evidence type="ECO:0000256" key="5">
    <source>
        <dbReference type="ARBA" id="ARBA00022777"/>
    </source>
</evidence>